<dbReference type="EMBL" id="PZKC01000002">
    <property type="protein sequence ID" value="PTD97656.1"/>
    <property type="molecule type" value="Genomic_DNA"/>
</dbReference>
<accession>A0A2T4IIU4</accession>
<dbReference type="Proteomes" id="UP000241193">
    <property type="component" value="Unassembled WGS sequence"/>
</dbReference>
<dbReference type="SUPFAM" id="SSF158682">
    <property type="entry name" value="TerB-like"/>
    <property type="match status" value="1"/>
</dbReference>
<dbReference type="Gene3D" id="3.40.960.10">
    <property type="entry name" value="VSR Endonuclease"/>
    <property type="match status" value="1"/>
</dbReference>
<reference evidence="3 4" key="2">
    <citation type="submission" date="2018-04" db="EMBL/GenBank/DDBJ databases">
        <title>Thauera lacus sp. nov., isolated from an saline lake in Inner Mongolia, China.</title>
        <authorList>
            <person name="Liang Q.-Y."/>
        </authorList>
    </citation>
    <scope>NUCLEOTIDE SEQUENCE [LARGE SCALE GENOMIC DNA]</scope>
    <source>
        <strain evidence="3 4">D20</strain>
    </source>
</reference>
<dbReference type="CDD" id="cd07177">
    <property type="entry name" value="terB_like"/>
    <property type="match status" value="1"/>
</dbReference>
<protein>
    <recommendedName>
        <fullName evidence="2">DUF559 domain-containing protein</fullName>
    </recommendedName>
</protein>
<dbReference type="Pfam" id="PF04480">
    <property type="entry name" value="DUF559"/>
    <property type="match status" value="1"/>
</dbReference>
<feature type="region of interest" description="Disordered" evidence="1">
    <location>
        <begin position="128"/>
        <end position="161"/>
    </location>
</feature>
<dbReference type="SUPFAM" id="SSF52980">
    <property type="entry name" value="Restriction endonuclease-like"/>
    <property type="match status" value="1"/>
</dbReference>
<dbReference type="AlphaFoldDB" id="A0A2T4IIU4"/>
<dbReference type="Pfam" id="PF04391">
    <property type="entry name" value="DUF533"/>
    <property type="match status" value="1"/>
</dbReference>
<gene>
    <name evidence="3" type="ORF">C8261_02985</name>
</gene>
<organism evidence="3 4">
    <name type="scientific">Pseudothauera lacus</name>
    <dbReference type="NCBI Taxonomy" id="2136175"/>
    <lineage>
        <taxon>Bacteria</taxon>
        <taxon>Pseudomonadati</taxon>
        <taxon>Pseudomonadota</taxon>
        <taxon>Betaproteobacteria</taxon>
        <taxon>Rhodocyclales</taxon>
        <taxon>Zoogloeaceae</taxon>
        <taxon>Pseudothauera</taxon>
    </lineage>
</organism>
<dbReference type="Gene3D" id="1.10.3680.10">
    <property type="entry name" value="TerB-like"/>
    <property type="match status" value="1"/>
</dbReference>
<feature type="domain" description="DUF559" evidence="2">
    <location>
        <begin position="31"/>
        <end position="126"/>
    </location>
</feature>
<dbReference type="InterPro" id="IPR029024">
    <property type="entry name" value="TerB-like"/>
</dbReference>
<proteinExistence type="predicted"/>
<evidence type="ECO:0000313" key="3">
    <source>
        <dbReference type="EMBL" id="PTD97656.1"/>
    </source>
</evidence>
<feature type="compositionally biased region" description="Pro residues" evidence="1">
    <location>
        <begin position="145"/>
        <end position="155"/>
    </location>
</feature>
<feature type="compositionally biased region" description="Pro residues" evidence="1">
    <location>
        <begin position="290"/>
        <end position="302"/>
    </location>
</feature>
<evidence type="ECO:0000313" key="4">
    <source>
        <dbReference type="Proteomes" id="UP000241193"/>
    </source>
</evidence>
<dbReference type="InterPro" id="IPR011335">
    <property type="entry name" value="Restrct_endonuc-II-like"/>
</dbReference>
<dbReference type="PANTHER" id="PTHR38590:SF1">
    <property type="entry name" value="BLL0828 PROTEIN"/>
    <property type="match status" value="1"/>
</dbReference>
<reference evidence="3 4" key="1">
    <citation type="submission" date="2018-03" db="EMBL/GenBank/DDBJ databases">
        <authorList>
            <person name="Keele B.F."/>
        </authorList>
    </citation>
    <scope>NUCLEOTIDE SEQUENCE [LARGE SCALE GENOMIC DNA]</scope>
    <source>
        <strain evidence="3 4">D20</strain>
    </source>
</reference>
<sequence>MRNAFPCIDPAPSCTAKPPPTPRSSPPTCARTLTDAERKLWQRLRGRQLGIKFRRQHPFQGYVLDFVCLEQRLVVEVDGSQHAEAMQQDAARTEVLTRAGFRVLRFWNNEVLMETDAVVEAIVGALNPSSPPHRTPPGNFSPFPSRSPRPAPTPSEPRMNPDHTRALLTIALMAAFADGHQDAREREHVRRIAESLSSAAGADFITLYQDVLLRRVKLEDAAAALDAPELRQLAFETAVGVCDADGHHSADETAFLERLAALLGLDAGRAHALVDEADALADAPVDGALPPLPADPAAPPPAASAATTPGPDQAELDRMILNASILNGALELLPQSLASWAIIPLQTRLVYRVGKAHGFELDRGHITDFLATIGVGLTSQYVEQFGRKLVGGLLGKVLGKTGRALGSAATGSAFSFATTWALGQVAKRYYSGGRKLDSAALKQMFAGLTDEARGLQSRYQPQIAERARTLDLKQLTAQLRG</sequence>
<dbReference type="PANTHER" id="PTHR38590">
    <property type="entry name" value="BLL0828 PROTEIN"/>
    <property type="match status" value="1"/>
</dbReference>
<evidence type="ECO:0000259" key="2">
    <source>
        <dbReference type="Pfam" id="PF04480"/>
    </source>
</evidence>
<comment type="caution">
    <text evidence="3">The sequence shown here is derived from an EMBL/GenBank/DDBJ whole genome shotgun (WGS) entry which is preliminary data.</text>
</comment>
<dbReference type="InterPro" id="IPR007486">
    <property type="entry name" value="YebE"/>
</dbReference>
<dbReference type="CDD" id="cd01038">
    <property type="entry name" value="Endonuclease_DUF559"/>
    <property type="match status" value="1"/>
</dbReference>
<feature type="region of interest" description="Disordered" evidence="1">
    <location>
        <begin position="1"/>
        <end position="29"/>
    </location>
</feature>
<feature type="region of interest" description="Disordered" evidence="1">
    <location>
        <begin position="285"/>
        <end position="311"/>
    </location>
</feature>
<evidence type="ECO:0000256" key="1">
    <source>
        <dbReference type="SAM" id="MobiDB-lite"/>
    </source>
</evidence>
<name>A0A2T4IIU4_9RHOO</name>
<dbReference type="OrthoDB" id="195780at2"/>
<dbReference type="InterPro" id="IPR007569">
    <property type="entry name" value="DUF559"/>
</dbReference>
<dbReference type="InterPro" id="IPR047216">
    <property type="entry name" value="Endonuclease_DUF559_bact"/>
</dbReference>
<keyword evidence="4" id="KW-1185">Reference proteome</keyword>